<feature type="compositionally biased region" description="Low complexity" evidence="1">
    <location>
        <begin position="350"/>
        <end position="398"/>
    </location>
</feature>
<feature type="compositionally biased region" description="Low complexity" evidence="1">
    <location>
        <begin position="791"/>
        <end position="812"/>
    </location>
</feature>
<gene>
    <name evidence="3" type="ORF">WJX81_004284</name>
</gene>
<feature type="compositionally biased region" description="Pro residues" evidence="1">
    <location>
        <begin position="557"/>
        <end position="566"/>
    </location>
</feature>
<feature type="domain" description="GYF" evidence="2">
    <location>
        <begin position="425"/>
        <end position="475"/>
    </location>
</feature>
<evidence type="ECO:0000313" key="3">
    <source>
        <dbReference type="EMBL" id="KAK9843468.1"/>
    </source>
</evidence>
<dbReference type="InterPro" id="IPR035445">
    <property type="entry name" value="GYF-like_dom_sf"/>
</dbReference>
<dbReference type="Proteomes" id="UP001445335">
    <property type="component" value="Unassembled WGS sequence"/>
</dbReference>
<feature type="region of interest" description="Disordered" evidence="1">
    <location>
        <begin position="1"/>
        <end position="165"/>
    </location>
</feature>
<feature type="compositionally biased region" description="Gly residues" evidence="1">
    <location>
        <begin position="128"/>
        <end position="139"/>
    </location>
</feature>
<feature type="region of interest" description="Disordered" evidence="1">
    <location>
        <begin position="930"/>
        <end position="1010"/>
    </location>
</feature>
<feature type="compositionally biased region" description="Pro residues" evidence="1">
    <location>
        <begin position="327"/>
        <end position="337"/>
    </location>
</feature>
<feature type="region of interest" description="Disordered" evidence="1">
    <location>
        <begin position="1088"/>
        <end position="1144"/>
    </location>
</feature>
<dbReference type="SUPFAM" id="SSF55277">
    <property type="entry name" value="GYF domain"/>
    <property type="match status" value="1"/>
</dbReference>
<feature type="compositionally biased region" description="Low complexity" evidence="1">
    <location>
        <begin position="311"/>
        <end position="326"/>
    </location>
</feature>
<feature type="compositionally biased region" description="Pro residues" evidence="1">
    <location>
        <begin position="768"/>
        <end position="779"/>
    </location>
</feature>
<feature type="compositionally biased region" description="Pro residues" evidence="1">
    <location>
        <begin position="725"/>
        <end position="744"/>
    </location>
</feature>
<feature type="region of interest" description="Disordered" evidence="1">
    <location>
        <begin position="679"/>
        <end position="825"/>
    </location>
</feature>
<evidence type="ECO:0000256" key="1">
    <source>
        <dbReference type="SAM" id="MobiDB-lite"/>
    </source>
</evidence>
<feature type="compositionally biased region" description="Low complexity" evidence="1">
    <location>
        <begin position="406"/>
        <end position="420"/>
    </location>
</feature>
<evidence type="ECO:0000313" key="4">
    <source>
        <dbReference type="Proteomes" id="UP001445335"/>
    </source>
</evidence>
<feature type="compositionally biased region" description="Low complexity" evidence="1">
    <location>
        <begin position="845"/>
        <end position="863"/>
    </location>
</feature>
<dbReference type="EMBL" id="JALJOU010000006">
    <property type="protein sequence ID" value="KAK9843468.1"/>
    <property type="molecule type" value="Genomic_DNA"/>
</dbReference>
<feature type="compositionally biased region" description="Gly residues" evidence="1">
    <location>
        <begin position="58"/>
        <end position="79"/>
    </location>
</feature>
<accession>A0AAW1SDI7</accession>
<dbReference type="InterPro" id="IPR003169">
    <property type="entry name" value="GYF"/>
</dbReference>
<feature type="compositionally biased region" description="Low complexity" evidence="1">
    <location>
        <begin position="567"/>
        <end position="581"/>
    </location>
</feature>
<feature type="compositionally biased region" description="Basic and acidic residues" evidence="1">
    <location>
        <begin position="47"/>
        <end position="57"/>
    </location>
</feature>
<feature type="compositionally biased region" description="Pro residues" evidence="1">
    <location>
        <begin position="681"/>
        <end position="694"/>
    </location>
</feature>
<feature type="region of interest" description="Disordered" evidence="1">
    <location>
        <begin position="539"/>
        <end position="609"/>
    </location>
</feature>
<comment type="caution">
    <text evidence="3">The sequence shown here is derived from an EMBL/GenBank/DDBJ whole genome shotgun (WGS) entry which is preliminary data.</text>
</comment>
<dbReference type="Pfam" id="PF02213">
    <property type="entry name" value="GYF"/>
    <property type="match status" value="1"/>
</dbReference>
<feature type="region of interest" description="Disordered" evidence="1">
    <location>
        <begin position="303"/>
        <end position="420"/>
    </location>
</feature>
<dbReference type="PROSITE" id="PS50829">
    <property type="entry name" value="GYF"/>
    <property type="match status" value="1"/>
</dbReference>
<protein>
    <recommendedName>
        <fullName evidence="2">GYF domain-containing protein</fullName>
    </recommendedName>
</protein>
<reference evidence="3 4" key="1">
    <citation type="journal article" date="2024" name="Nat. Commun.">
        <title>Phylogenomics reveals the evolutionary origins of lichenization in chlorophyte algae.</title>
        <authorList>
            <person name="Puginier C."/>
            <person name="Libourel C."/>
            <person name="Otte J."/>
            <person name="Skaloud P."/>
            <person name="Haon M."/>
            <person name="Grisel S."/>
            <person name="Petersen M."/>
            <person name="Berrin J.G."/>
            <person name="Delaux P.M."/>
            <person name="Dal Grande F."/>
            <person name="Keller J."/>
        </authorList>
    </citation>
    <scope>NUCLEOTIDE SEQUENCE [LARGE SCALE GENOMIC DNA]</scope>
    <source>
        <strain evidence="3 4">SAG 245.80</strain>
    </source>
</reference>
<name>A0AAW1SDI7_9CHLO</name>
<feature type="compositionally biased region" description="Gly residues" evidence="1">
    <location>
        <begin position="1097"/>
        <end position="1116"/>
    </location>
</feature>
<feature type="region of interest" description="Disordered" evidence="1">
    <location>
        <begin position="845"/>
        <end position="877"/>
    </location>
</feature>
<sequence length="1164" mass="118412">MIERPGTSDGEATLAPAWLHQGQGGGAGQGEKHQAGFQNPAWNQQDRGWRGEERGDRWQGGGGLLGPGKAFGPGDGAGRGTAPTLGPSKWREDGDRVLPRRDGPRWTGGGPDGDPRWAEGGGPPPRGEYGGGEDGGGGPRPQRSEKWGTPDAGDGMDAYNNRWGHYSQGMRPAPGFGGGGAAHGGGFGEHAGQDAGRGRGFNMGRGRGAGPKPHGPDRWMPGGGLGAPAPAAPASALGAPPLGSRMARHVYSKKAAVSVYAQLKKSHALVLPRAVDRGDPTLFAEPGQPEVLEVLAGVHTPGTGGMPEVSAPVMPKAAAAPATAGPPASPLEHPTPPGESAKPDADQGTAAAAAVRPSEAPAPQAQAQQQLSQPLQQPPQQMQLPQPQAPVQQEAPTQEHGGQAGGNRAEAEVAAAAAAKAGGDGGQWEYLDPQGVVQGPFSRADILDWFEGKYFPATLPIRGLGLGVDQPPQFPGAHGGAVFGHGGPPQHEALYDRMDRMDRGGLPSSYLGLQQQALQQHQGVPYLAMMAQDMARVHHHAPPPAHLPGAGEAGYPFAPPQPPQPLGPQQGGPLDQGDGQPRSLRYLSSDGGLRGGDHEREPPSRTADPILAPAGVARVPSGANLAPIGSSLSSRSSSVLDGQAPQAASADPFLFMQHAPPAELPPAFESLFPKLPIQAAPQPPEAPQSVPMPTPWAGGSGGGEGGRGYPAARPEPELPAELWPPEAPAVQPAPKPDAPEPPAPFEKVRHRQRKAKLAMVQAELPSAPLAPPAPAPPPDRASGVLRAEMMQLPPDAQAAPRPQEARAAPWARHAPGAQAQGSSLADIQREEALRSAAAAAAAPVAAPAPTPSGSSWARAAAGTGASGGSWGSAGPSLRGIQEAEERAAAIRAVEAAERRERESAAASAATAANTGGAWATAAPVEAPALAKAGQGRRKAAPASAPQDNDMFWEYPSGSPPKQPAKPAGRQAALGNGSVPPAHPGKGALANGRAAPPKPAPAPARKAAPEKHDDAFLAEVQMSADFEEWASARMCALKAPAPGENYSEMARYLLSLPSTGQVAETIALYFGAAPEASAFSAEFLRRKTAEQSGKKGGRGGGNRGGGGGGGGGSGGGAPAVVALATGPSKWEKVPKTGKKKGTKKVDASLLGFDSGTNYAVLEQPT</sequence>
<evidence type="ECO:0000259" key="2">
    <source>
        <dbReference type="PROSITE" id="PS50829"/>
    </source>
</evidence>
<dbReference type="AlphaFoldDB" id="A0AAW1SDI7"/>
<feature type="compositionally biased region" description="Basic and acidic residues" evidence="1">
    <location>
        <begin position="89"/>
        <end position="104"/>
    </location>
</feature>
<keyword evidence="4" id="KW-1185">Reference proteome</keyword>
<feature type="compositionally biased region" description="Gly residues" evidence="1">
    <location>
        <begin position="698"/>
        <end position="708"/>
    </location>
</feature>
<proteinExistence type="predicted"/>
<dbReference type="SMART" id="SM00444">
    <property type="entry name" value="GYF"/>
    <property type="match status" value="1"/>
</dbReference>
<dbReference type="Gene3D" id="3.30.1490.40">
    <property type="match status" value="1"/>
</dbReference>
<organism evidence="3 4">
    <name type="scientific">Elliptochloris bilobata</name>
    <dbReference type="NCBI Taxonomy" id="381761"/>
    <lineage>
        <taxon>Eukaryota</taxon>
        <taxon>Viridiplantae</taxon>
        <taxon>Chlorophyta</taxon>
        <taxon>core chlorophytes</taxon>
        <taxon>Trebouxiophyceae</taxon>
        <taxon>Trebouxiophyceae incertae sedis</taxon>
        <taxon>Elliptochloris clade</taxon>
        <taxon>Elliptochloris</taxon>
    </lineage>
</organism>